<name>A0A848MAX9_PAELE</name>
<dbReference type="RefSeq" id="WP_169505915.1">
    <property type="nucleotide sequence ID" value="NZ_JABBPN010000015.1"/>
</dbReference>
<organism evidence="1 2">
    <name type="scientific">Paenibacillus lemnae</name>
    <dbReference type="NCBI Taxonomy" id="1330551"/>
    <lineage>
        <taxon>Bacteria</taxon>
        <taxon>Bacillati</taxon>
        <taxon>Bacillota</taxon>
        <taxon>Bacilli</taxon>
        <taxon>Bacillales</taxon>
        <taxon>Paenibacillaceae</taxon>
        <taxon>Paenibacillus</taxon>
    </lineage>
</organism>
<gene>
    <name evidence="1" type="ORF">HII30_15265</name>
</gene>
<keyword evidence="2" id="KW-1185">Reference proteome</keyword>
<accession>A0A848MAX9</accession>
<protein>
    <submittedName>
        <fullName evidence="1">Uncharacterized protein</fullName>
    </submittedName>
</protein>
<dbReference type="AlphaFoldDB" id="A0A848MAX9"/>
<dbReference type="EMBL" id="JABBPN010000015">
    <property type="protein sequence ID" value="NMO97123.1"/>
    <property type="molecule type" value="Genomic_DNA"/>
</dbReference>
<evidence type="ECO:0000313" key="1">
    <source>
        <dbReference type="EMBL" id="NMO97123.1"/>
    </source>
</evidence>
<reference evidence="1 2" key="1">
    <citation type="submission" date="2020-04" db="EMBL/GenBank/DDBJ databases">
        <title>Paenibacillus algicola sp. nov., a novel marine bacterium producing alginate lyase.</title>
        <authorList>
            <person name="Huang H."/>
        </authorList>
    </citation>
    <scope>NUCLEOTIDE SEQUENCE [LARGE SCALE GENOMIC DNA]</scope>
    <source>
        <strain evidence="1 2">L7-75</strain>
    </source>
</reference>
<evidence type="ECO:0000313" key="2">
    <source>
        <dbReference type="Proteomes" id="UP000565468"/>
    </source>
</evidence>
<proteinExistence type="predicted"/>
<dbReference type="Proteomes" id="UP000565468">
    <property type="component" value="Unassembled WGS sequence"/>
</dbReference>
<sequence length="91" mass="10584">MKTHITDFVLIDIFKEFTYGILESEQTGDFIVYGAIINPQITTIEINEQQGKIIQKNDLTIWYFILESRPLRSSIKAKDSEGKVLLEEKIY</sequence>
<comment type="caution">
    <text evidence="1">The sequence shown here is derived from an EMBL/GenBank/DDBJ whole genome shotgun (WGS) entry which is preliminary data.</text>
</comment>